<dbReference type="EMBL" id="JBHZOL010000015">
    <property type="protein sequence ID" value="MFE4105092.1"/>
    <property type="molecule type" value="Genomic_DNA"/>
</dbReference>
<proteinExistence type="predicted"/>
<evidence type="ECO:0000256" key="1">
    <source>
        <dbReference type="SAM" id="SignalP"/>
    </source>
</evidence>
<reference evidence="3 4" key="1">
    <citation type="submission" date="2024-10" db="EMBL/GenBank/DDBJ databases">
        <authorList>
            <person name="Ratan Roy A."/>
            <person name="Morales Sandoval P.H."/>
            <person name="De Los Santos Villalobos S."/>
            <person name="Chakraborty S."/>
            <person name="Mukherjee J."/>
        </authorList>
    </citation>
    <scope>NUCLEOTIDE SEQUENCE [LARGE SCALE GENOMIC DNA]</scope>
    <source>
        <strain evidence="3 4">S1</strain>
    </source>
</reference>
<evidence type="ECO:0000313" key="4">
    <source>
        <dbReference type="Proteomes" id="UP001600165"/>
    </source>
</evidence>
<organism evidence="3 4">
    <name type="scientific">Almyronema epifaneia S1</name>
    <dbReference type="NCBI Taxonomy" id="2991925"/>
    <lineage>
        <taxon>Bacteria</taxon>
        <taxon>Bacillati</taxon>
        <taxon>Cyanobacteriota</taxon>
        <taxon>Cyanophyceae</taxon>
        <taxon>Nodosilineales</taxon>
        <taxon>Nodosilineaceae</taxon>
        <taxon>Almyronema</taxon>
        <taxon>Almyronema epifaneia</taxon>
    </lineage>
</organism>
<dbReference type="PANTHER" id="PTHR10900:SF77">
    <property type="entry name" value="FI19380P1"/>
    <property type="match status" value="1"/>
</dbReference>
<dbReference type="InterPro" id="IPR000782">
    <property type="entry name" value="FAS1_domain"/>
</dbReference>
<dbReference type="PANTHER" id="PTHR10900">
    <property type="entry name" value="PERIOSTIN-RELATED"/>
    <property type="match status" value="1"/>
</dbReference>
<dbReference type="SMART" id="SM00554">
    <property type="entry name" value="FAS1"/>
    <property type="match status" value="1"/>
</dbReference>
<dbReference type="Proteomes" id="UP001600165">
    <property type="component" value="Unassembled WGS sequence"/>
</dbReference>
<evidence type="ECO:0000259" key="2">
    <source>
        <dbReference type="PROSITE" id="PS50213"/>
    </source>
</evidence>
<feature type="chain" id="PRO_5047384627" evidence="1">
    <location>
        <begin position="27"/>
        <end position="199"/>
    </location>
</feature>
<dbReference type="Pfam" id="PF02469">
    <property type="entry name" value="Fasciclin"/>
    <property type="match status" value="1"/>
</dbReference>
<comment type="caution">
    <text evidence="3">The sequence shown here is derived from an EMBL/GenBank/DDBJ whole genome shotgun (WGS) entry which is preliminary data.</text>
</comment>
<gene>
    <name evidence="3" type="ORF">ACFVKH_02300</name>
</gene>
<dbReference type="PROSITE" id="PS50213">
    <property type="entry name" value="FAS1"/>
    <property type="match status" value="1"/>
</dbReference>
<evidence type="ECO:0000313" key="3">
    <source>
        <dbReference type="EMBL" id="MFE4105092.1"/>
    </source>
</evidence>
<sequence length="199" mass="20490">MNLLHPFSRRLLIGLFSLGAAATLSACNQPSETTTVDPAADEPVATELEPTTADPTATGNSLVDVAASDESFSTLVTAIEAAGLSDTLATGGPYTVFAPTNEAFEALPEGTLTALLQPENQEQLAQLLTYHVLPQEVTSAEVTSGEVPTVAGPPVSIMVDEAAGSVMVNNATVVQPDVEAENGVIHAVDQVILPPDLTL</sequence>
<dbReference type="InterPro" id="IPR050904">
    <property type="entry name" value="Adhesion/Biosynth-related"/>
</dbReference>
<name>A0ABW6IAA7_9CYAN</name>
<feature type="signal peptide" evidence="1">
    <location>
        <begin position="1"/>
        <end position="26"/>
    </location>
</feature>
<dbReference type="InterPro" id="IPR036378">
    <property type="entry name" value="FAS1_dom_sf"/>
</dbReference>
<accession>A0ABW6IAA7</accession>
<dbReference type="Gene3D" id="2.30.180.10">
    <property type="entry name" value="FAS1 domain"/>
    <property type="match status" value="1"/>
</dbReference>
<keyword evidence="1" id="KW-0732">Signal</keyword>
<keyword evidence="4" id="KW-1185">Reference proteome</keyword>
<feature type="domain" description="FAS1" evidence="2">
    <location>
        <begin position="59"/>
        <end position="192"/>
    </location>
</feature>
<dbReference type="SUPFAM" id="SSF82153">
    <property type="entry name" value="FAS1 domain"/>
    <property type="match status" value="1"/>
</dbReference>
<dbReference type="RefSeq" id="WP_377961072.1">
    <property type="nucleotide sequence ID" value="NZ_JBHZOL010000015.1"/>
</dbReference>
<protein>
    <submittedName>
        <fullName evidence="3">Fasciclin domain-containing protein</fullName>
    </submittedName>
</protein>